<protein>
    <submittedName>
        <fullName evidence="2">Uncharacterized protein</fullName>
    </submittedName>
</protein>
<keyword evidence="3" id="KW-1185">Reference proteome</keyword>
<dbReference type="EMBL" id="AP017655">
    <property type="protein sequence ID" value="BAV63227.1"/>
    <property type="molecule type" value="Genomic_DNA"/>
</dbReference>
<dbReference type="Proteomes" id="UP000218272">
    <property type="component" value="Chromosome SCLO_1"/>
</dbReference>
<keyword evidence="1" id="KW-0732">Signal</keyword>
<organism evidence="2 3">
    <name type="scientific">Sphingobium cloacae</name>
    <dbReference type="NCBI Taxonomy" id="120107"/>
    <lineage>
        <taxon>Bacteria</taxon>
        <taxon>Pseudomonadati</taxon>
        <taxon>Pseudomonadota</taxon>
        <taxon>Alphaproteobacteria</taxon>
        <taxon>Sphingomonadales</taxon>
        <taxon>Sphingomonadaceae</taxon>
        <taxon>Sphingobium</taxon>
    </lineage>
</organism>
<feature type="signal peptide" evidence="1">
    <location>
        <begin position="1"/>
        <end position="23"/>
    </location>
</feature>
<dbReference type="KEGG" id="sclo:SCLO_1001870"/>
<evidence type="ECO:0000313" key="2">
    <source>
        <dbReference type="EMBL" id="BAV63227.1"/>
    </source>
</evidence>
<dbReference type="RefSeq" id="WP_066516513.1">
    <property type="nucleotide sequence ID" value="NZ_AP017655.1"/>
</dbReference>
<reference evidence="2 3" key="1">
    <citation type="submission" date="2016-10" db="EMBL/GenBank/DDBJ databases">
        <title>Complete Genome Sequence of the Nonylphenol-Degrading Bacterium Sphingobium cloacae JCM 10874T.</title>
        <authorList>
            <person name="Ootsuka M."/>
            <person name="Nishizawa T."/>
            <person name="Ohta H."/>
        </authorList>
    </citation>
    <scope>NUCLEOTIDE SEQUENCE [LARGE SCALE GENOMIC DNA]</scope>
    <source>
        <strain evidence="2 3">JCM 10874</strain>
    </source>
</reference>
<proteinExistence type="predicted"/>
<gene>
    <name evidence="2" type="ORF">SCLO_1001870</name>
</gene>
<dbReference type="PROSITE" id="PS51257">
    <property type="entry name" value="PROKAR_LIPOPROTEIN"/>
    <property type="match status" value="1"/>
</dbReference>
<evidence type="ECO:0000256" key="1">
    <source>
        <dbReference type="SAM" id="SignalP"/>
    </source>
</evidence>
<sequence length="105" mass="10928">MKPIARAMTAALSVLVVTTTACATAGDRARRAGVTPDPERPRSIAATAEGFVIRAAASSAPGTAERGAVSAMDREHIQVGSGTHLDVRLLSRPASPHQEILHAHR</sequence>
<evidence type="ECO:0000313" key="3">
    <source>
        <dbReference type="Proteomes" id="UP000218272"/>
    </source>
</evidence>
<accession>A0A1E1EY81</accession>
<dbReference type="AlphaFoldDB" id="A0A1E1EY81"/>
<name>A0A1E1EY81_9SPHN</name>
<feature type="chain" id="PRO_5009112359" evidence="1">
    <location>
        <begin position="24"/>
        <end position="105"/>
    </location>
</feature>